<dbReference type="Proteomes" id="UP001652660">
    <property type="component" value="Chromosome 6e"/>
</dbReference>
<dbReference type="GO" id="GO:0045490">
    <property type="term" value="P:pectin catabolic process"/>
    <property type="evidence" value="ECO:0007669"/>
    <property type="project" value="UniProtKB-UniRule"/>
</dbReference>
<evidence type="ECO:0000256" key="10">
    <source>
        <dbReference type="ARBA" id="ARBA00023316"/>
    </source>
</evidence>
<feature type="signal peptide" evidence="13">
    <location>
        <begin position="1"/>
        <end position="28"/>
    </location>
</feature>
<evidence type="ECO:0000256" key="11">
    <source>
        <dbReference type="ARBA" id="ARBA00047928"/>
    </source>
</evidence>
<dbReference type="InterPro" id="IPR006501">
    <property type="entry name" value="Pectinesterase_inhib_dom"/>
</dbReference>
<comment type="function">
    <text evidence="13">Acts in the modification of cell walls via demethylesterification of cell wall pectin.</text>
</comment>
<evidence type="ECO:0000313" key="16">
    <source>
        <dbReference type="RefSeq" id="XP_027065339.2"/>
    </source>
</evidence>
<evidence type="ECO:0000256" key="7">
    <source>
        <dbReference type="ARBA" id="ARBA00022525"/>
    </source>
</evidence>
<name>A0A6P6SHM8_COFAR</name>
<dbReference type="SUPFAM" id="SSF51126">
    <property type="entry name" value="Pectin lyase-like"/>
    <property type="match status" value="1"/>
</dbReference>
<reference evidence="16" key="2">
    <citation type="submission" date="2025-08" db="UniProtKB">
        <authorList>
            <consortium name="RefSeq"/>
        </authorList>
    </citation>
    <scope>IDENTIFICATION</scope>
    <source>
        <tissue evidence="16">Leaves</tissue>
    </source>
</reference>
<evidence type="ECO:0000313" key="15">
    <source>
        <dbReference type="Proteomes" id="UP001652660"/>
    </source>
</evidence>
<feature type="chain" id="PRO_5044994323" description="Pectinesterase" evidence="13">
    <location>
        <begin position="29"/>
        <end position="523"/>
    </location>
</feature>
<dbReference type="GO" id="GO:0004857">
    <property type="term" value="F:enzyme inhibitor activity"/>
    <property type="evidence" value="ECO:0007669"/>
    <property type="project" value="InterPro"/>
</dbReference>
<evidence type="ECO:0000256" key="12">
    <source>
        <dbReference type="PROSITE-ProRule" id="PRU10040"/>
    </source>
</evidence>
<dbReference type="InterPro" id="IPR035513">
    <property type="entry name" value="Invertase/methylesterase_inhib"/>
</dbReference>
<comment type="similarity">
    <text evidence="3">In the N-terminal section; belongs to the PMEI family.</text>
</comment>
<protein>
    <recommendedName>
        <fullName evidence="5 13">Pectinesterase</fullName>
        <ecNumber evidence="5 13">3.1.1.11</ecNumber>
    </recommendedName>
</protein>
<evidence type="ECO:0000256" key="3">
    <source>
        <dbReference type="ARBA" id="ARBA00006027"/>
    </source>
</evidence>
<dbReference type="AlphaFoldDB" id="A0A6P6SHM8"/>
<dbReference type="InterPro" id="IPR011050">
    <property type="entry name" value="Pectin_lyase_fold/virulence"/>
</dbReference>
<evidence type="ECO:0000259" key="14">
    <source>
        <dbReference type="SMART" id="SM00856"/>
    </source>
</evidence>
<evidence type="ECO:0000256" key="8">
    <source>
        <dbReference type="ARBA" id="ARBA00022801"/>
    </source>
</evidence>
<dbReference type="InterPro" id="IPR000070">
    <property type="entry name" value="Pectinesterase_cat"/>
</dbReference>
<gene>
    <name evidence="16" type="primary">LOC113691410</name>
</gene>
<dbReference type="PANTHER" id="PTHR31707">
    <property type="entry name" value="PECTINESTERASE"/>
    <property type="match status" value="1"/>
</dbReference>
<accession>A0A6P6SHM8</accession>
<dbReference type="OrthoDB" id="2019149at2759"/>
<evidence type="ECO:0000256" key="5">
    <source>
        <dbReference type="ARBA" id="ARBA00013229"/>
    </source>
</evidence>
<keyword evidence="8 13" id="KW-0378">Hydrolase</keyword>
<comment type="pathway">
    <text evidence="2 13">Glycan metabolism; pectin degradation; 2-dehydro-3-deoxy-D-gluconate from pectin: step 1/5.</text>
</comment>
<dbReference type="PROSITE" id="PS00503">
    <property type="entry name" value="PECTINESTERASE_2"/>
    <property type="match status" value="1"/>
</dbReference>
<organism evidence="15 16">
    <name type="scientific">Coffea arabica</name>
    <name type="common">Arabian coffee</name>
    <dbReference type="NCBI Taxonomy" id="13443"/>
    <lineage>
        <taxon>Eukaryota</taxon>
        <taxon>Viridiplantae</taxon>
        <taxon>Streptophyta</taxon>
        <taxon>Embryophyta</taxon>
        <taxon>Tracheophyta</taxon>
        <taxon>Spermatophyta</taxon>
        <taxon>Magnoliopsida</taxon>
        <taxon>eudicotyledons</taxon>
        <taxon>Gunneridae</taxon>
        <taxon>Pentapetalae</taxon>
        <taxon>asterids</taxon>
        <taxon>lamiids</taxon>
        <taxon>Gentianales</taxon>
        <taxon>Rubiaceae</taxon>
        <taxon>Ixoroideae</taxon>
        <taxon>Gardenieae complex</taxon>
        <taxon>Bertiereae - Coffeeae clade</taxon>
        <taxon>Coffeeae</taxon>
        <taxon>Coffea</taxon>
    </lineage>
</organism>
<comment type="subcellular location">
    <subcellularLocation>
        <location evidence="1 13">Secreted</location>
        <location evidence="1 13">Cell wall</location>
    </subcellularLocation>
</comment>
<keyword evidence="13" id="KW-0732">Signal</keyword>
<keyword evidence="15" id="KW-1185">Reference proteome</keyword>
<dbReference type="Pfam" id="PF01095">
    <property type="entry name" value="Pectinesterase"/>
    <property type="match status" value="1"/>
</dbReference>
<dbReference type="GeneID" id="113691410"/>
<evidence type="ECO:0000256" key="4">
    <source>
        <dbReference type="ARBA" id="ARBA00007786"/>
    </source>
</evidence>
<evidence type="ECO:0000256" key="9">
    <source>
        <dbReference type="ARBA" id="ARBA00023085"/>
    </source>
</evidence>
<dbReference type="Gene3D" id="1.20.140.40">
    <property type="entry name" value="Invertase/pectin methylesterase inhibitor family protein"/>
    <property type="match status" value="1"/>
</dbReference>
<comment type="catalytic activity">
    <reaction evidence="11 13">
        <text>[(1-&gt;4)-alpha-D-galacturonosyl methyl ester](n) + n H2O = [(1-&gt;4)-alpha-D-galacturonosyl](n) + n methanol + n H(+)</text>
        <dbReference type="Rhea" id="RHEA:22380"/>
        <dbReference type="Rhea" id="RHEA-COMP:14570"/>
        <dbReference type="Rhea" id="RHEA-COMP:14573"/>
        <dbReference type="ChEBI" id="CHEBI:15377"/>
        <dbReference type="ChEBI" id="CHEBI:15378"/>
        <dbReference type="ChEBI" id="CHEBI:17790"/>
        <dbReference type="ChEBI" id="CHEBI:140522"/>
        <dbReference type="ChEBI" id="CHEBI:140523"/>
        <dbReference type="EC" id="3.1.1.11"/>
    </reaction>
</comment>
<feature type="domain" description="Pectinesterase inhibitor" evidence="14">
    <location>
        <begin position="29"/>
        <end position="165"/>
    </location>
</feature>
<dbReference type="RefSeq" id="XP_027065339.2">
    <property type="nucleotide sequence ID" value="XM_027209538.2"/>
</dbReference>
<dbReference type="InterPro" id="IPR012334">
    <property type="entry name" value="Pectin_lyas_fold"/>
</dbReference>
<dbReference type="UniPathway" id="UPA00545">
    <property type="reaction ID" value="UER00823"/>
</dbReference>
<dbReference type="EC" id="3.1.1.11" evidence="5 13"/>
<dbReference type="InterPro" id="IPR018040">
    <property type="entry name" value="Pectinesterase_Tyr_AS"/>
</dbReference>
<dbReference type="SMART" id="SM00856">
    <property type="entry name" value="PMEI"/>
    <property type="match status" value="1"/>
</dbReference>
<dbReference type="GO" id="GO:0030599">
    <property type="term" value="F:pectinesterase activity"/>
    <property type="evidence" value="ECO:0007669"/>
    <property type="project" value="UniProtKB-UniRule"/>
</dbReference>
<dbReference type="Gene3D" id="2.160.20.10">
    <property type="entry name" value="Single-stranded right-handed beta-helix, Pectin lyase-like"/>
    <property type="match status" value="1"/>
</dbReference>
<evidence type="ECO:0000256" key="1">
    <source>
        <dbReference type="ARBA" id="ARBA00004191"/>
    </source>
</evidence>
<dbReference type="InterPro" id="IPR033131">
    <property type="entry name" value="Pectinesterase_Asp_AS"/>
</dbReference>
<feature type="active site" evidence="12">
    <location>
        <position position="361"/>
    </location>
</feature>
<keyword evidence="7 13" id="KW-0964">Secreted</keyword>
<dbReference type="Pfam" id="PF04043">
    <property type="entry name" value="PMEI"/>
    <property type="match status" value="1"/>
</dbReference>
<dbReference type="CDD" id="cd15799">
    <property type="entry name" value="PMEI-like_4"/>
    <property type="match status" value="1"/>
</dbReference>
<dbReference type="SUPFAM" id="SSF101148">
    <property type="entry name" value="Plant invertase/pectin methylesterase inhibitor"/>
    <property type="match status" value="1"/>
</dbReference>
<keyword evidence="10 13" id="KW-0961">Cell wall biogenesis/degradation</keyword>
<dbReference type="PROSITE" id="PS00800">
    <property type="entry name" value="PECTINESTERASE_1"/>
    <property type="match status" value="1"/>
</dbReference>
<proteinExistence type="inferred from homology"/>
<evidence type="ECO:0000256" key="2">
    <source>
        <dbReference type="ARBA" id="ARBA00005184"/>
    </source>
</evidence>
<dbReference type="GO" id="GO:0042545">
    <property type="term" value="P:cell wall modification"/>
    <property type="evidence" value="ECO:0007669"/>
    <property type="project" value="UniProtKB-UniRule"/>
</dbReference>
<keyword evidence="6 13" id="KW-0134">Cell wall</keyword>
<keyword evidence="9 13" id="KW-0063">Aspartyl esterase</keyword>
<evidence type="ECO:0000256" key="13">
    <source>
        <dbReference type="RuleBase" id="RU000589"/>
    </source>
</evidence>
<evidence type="ECO:0000256" key="6">
    <source>
        <dbReference type="ARBA" id="ARBA00022512"/>
    </source>
</evidence>
<sequence length="523" mass="57910">MTIMASCVEFFFWLLMILLCPWSHLLSCGSSDLFQPDYLMVPVSEFSSSLEAAINAIQNVTSTVSQFSHVSNDFHLSNAISDCLELLDLSAELLDWTLSASLKPDDGTRYGTGDLGFDFRTWLNGVLVNEDTCLEGFDGTSGTIKSLVEERLSQVTSLVTSIRDTVHLPPDSMPIDIGGGRNPTNHEQTFPSWLKHEEKKLLLQPLDKGSADVVVAADGTGNFTKISDAIKLVPERSSKRFVIYIKRGVYQEYVEIDNKKWNVALIGDGIDATVITGNRNAADGFKSYKSGTFRVKGRGFIARDITFQNTAGPQKAQAIAFLSDSDLSAIYRCAFRGYQDTLYAHNLRQFYKSCLITGTVDFIFGRSTAVFQSCQIRARKGLPQQKNAITAQGRKEPGDGSGFSIQFSHISAEPDVTAANIETYLGRPWKLYSRTVILQSYISSAIHPKGWLPWNGSFALDTLYYGEYMNFGPGARLDNRVNWPGFHEIQDPSVANKFTVAKFILGDSWLPSTGIQYTDGLQA</sequence>
<reference evidence="15" key="1">
    <citation type="journal article" date="2025" name="Foods">
        <title>Unveiling the Microbial Signatures of Arabica Coffee Cherries: Insights into Ripeness Specific Diversity, Functional Traits, and Implications for Quality and Safety.</title>
        <authorList>
            <consortium name="RefSeq"/>
            <person name="Tenea G.N."/>
            <person name="Cifuentes V."/>
            <person name="Reyes P."/>
            <person name="Cevallos-Vallejos M."/>
        </authorList>
    </citation>
    <scope>NUCLEOTIDE SEQUENCE [LARGE SCALE GENOMIC DNA]</scope>
</reference>
<comment type="similarity">
    <text evidence="4">In the C-terminal section; belongs to the pectinesterase family.</text>
</comment>